<feature type="transmembrane region" description="Helical" evidence="2">
    <location>
        <begin position="46"/>
        <end position="63"/>
    </location>
</feature>
<feature type="compositionally biased region" description="Polar residues" evidence="1">
    <location>
        <begin position="215"/>
        <end position="231"/>
    </location>
</feature>
<evidence type="ECO:0000256" key="2">
    <source>
        <dbReference type="SAM" id="Phobius"/>
    </source>
</evidence>
<keyword evidence="2" id="KW-0472">Membrane</keyword>
<dbReference type="EMBL" id="JAQNDL010000005">
    <property type="protein sequence ID" value="MDC0723512.1"/>
    <property type="molecule type" value="Genomic_DNA"/>
</dbReference>
<evidence type="ECO:0000313" key="5">
    <source>
        <dbReference type="Proteomes" id="UP001221686"/>
    </source>
</evidence>
<dbReference type="Gene3D" id="1.25.40.10">
    <property type="entry name" value="Tetratricopeptide repeat domain"/>
    <property type="match status" value="1"/>
</dbReference>
<name>A0ABT5EFC9_9BACT</name>
<feature type="domain" description="FecR protein" evidence="3">
    <location>
        <begin position="87"/>
        <end position="180"/>
    </location>
</feature>
<accession>A0ABT5EFC9</accession>
<dbReference type="Gene3D" id="2.60.120.1440">
    <property type="match status" value="1"/>
</dbReference>
<dbReference type="Pfam" id="PF04773">
    <property type="entry name" value="FecR"/>
    <property type="match status" value="1"/>
</dbReference>
<evidence type="ECO:0000259" key="3">
    <source>
        <dbReference type="Pfam" id="PF04773"/>
    </source>
</evidence>
<evidence type="ECO:0000256" key="1">
    <source>
        <dbReference type="SAM" id="MobiDB-lite"/>
    </source>
</evidence>
<dbReference type="Proteomes" id="UP001221686">
    <property type="component" value="Unassembled WGS sequence"/>
</dbReference>
<evidence type="ECO:0000313" key="4">
    <source>
        <dbReference type="EMBL" id="MDC0723512.1"/>
    </source>
</evidence>
<keyword evidence="2" id="KW-1133">Transmembrane helix</keyword>
<organism evidence="4 5">
    <name type="scientific">Nannocystis bainbridge</name>
    <dbReference type="NCBI Taxonomy" id="2995303"/>
    <lineage>
        <taxon>Bacteria</taxon>
        <taxon>Pseudomonadati</taxon>
        <taxon>Myxococcota</taxon>
        <taxon>Polyangia</taxon>
        <taxon>Nannocystales</taxon>
        <taxon>Nannocystaceae</taxon>
        <taxon>Nannocystis</taxon>
    </lineage>
</organism>
<proteinExistence type="predicted"/>
<keyword evidence="2" id="KW-0812">Transmembrane</keyword>
<dbReference type="InterPro" id="IPR011990">
    <property type="entry name" value="TPR-like_helical_dom_sf"/>
</dbReference>
<feature type="region of interest" description="Disordered" evidence="1">
    <location>
        <begin position="199"/>
        <end position="254"/>
    </location>
</feature>
<dbReference type="RefSeq" id="WP_272092055.1">
    <property type="nucleotide sequence ID" value="NZ_JAQNDL010000005.1"/>
</dbReference>
<reference evidence="4 5" key="1">
    <citation type="submission" date="2022-11" db="EMBL/GenBank/DDBJ databases">
        <title>Minimal conservation of predation-associated metabolite biosynthetic gene clusters underscores biosynthetic potential of Myxococcota including descriptions for ten novel species: Archangium lansinium sp. nov., Myxococcus landrumus sp. nov., Nannocystis bai.</title>
        <authorList>
            <person name="Ahearne A."/>
            <person name="Stevens C."/>
            <person name="Dowd S."/>
        </authorList>
    </citation>
    <scope>NUCLEOTIDE SEQUENCE [LARGE SCALE GENOMIC DNA]</scope>
    <source>
        <strain evidence="4 5">BB15-2</strain>
    </source>
</reference>
<gene>
    <name evidence="4" type="ORF">POL25_41910</name>
</gene>
<dbReference type="InterPro" id="IPR006860">
    <property type="entry name" value="FecR"/>
</dbReference>
<comment type="caution">
    <text evidence="4">The sequence shown here is derived from an EMBL/GenBank/DDBJ whole genome shotgun (WGS) entry which is preliminary data.</text>
</comment>
<sequence>MTDPVQRLAREVARTLGDGPAPIRRQRQRAAVARLTRAPRRAARSAWWLAPLVAAAILVLVLARPAPSVAPLTVTVASQAVMVGARLAAPEHEALVLEFSDRSRAELNPGSAARLTRAEATRVELHLERGAVALDVQPAAGREWFVIAGPFTVALTDAAARATWDPEMRALIVEVHRGSASVDGAAPKHVSAGQRLELRDPPVVATTAGDASPSLDATTSLPVASASSSRAPTDPSIPLSREATKPRPSGSPTWIALADAGDHAAALLAAERLGFSSLLKTLDAERLDLLARCARFAGDGPRARDALQALRRRFPGDPRARTAAFLLGRVALDLGRDPAHAREWFTTYLSEEPDGPLAGDARRRLDELAPRK</sequence>
<keyword evidence="5" id="KW-1185">Reference proteome</keyword>
<protein>
    <submittedName>
        <fullName evidence="4">Tetratricopeptide repeat protein</fullName>
    </submittedName>
</protein>